<sequence>MSNKGSLSVRIHRGIDLPTLNLGSVSGFQGLAMVRKFLKSLMQTDADYLDCKYRQISAQYRLNDHLSSKCHAIRRIILSYQTFYPALILPWIGRVVNGRKVLLNRCRAISSDSHRLGNIRRTQPRHKNLSAGFAAMFSGSCWQLLIFHINDSGFNLAGFGSHAREDGNHNLLIHDMGQGSVILRSGGGYDNQRHKVNSVLFSVPVDAQKILLANTLNFLSLVKFVKAPRRNVAMFWEDARFAAPLSICLHLDTDLEINDCSYVYQTRMSQKA</sequence>
<evidence type="ECO:0000313" key="1">
    <source>
        <dbReference type="EMBL" id="GAW02786.1"/>
    </source>
</evidence>
<dbReference type="EMBL" id="BDGU01000113">
    <property type="protein sequence ID" value="GAW02786.1"/>
    <property type="molecule type" value="Genomic_DNA"/>
</dbReference>
<accession>A0A1Q3E6K7</accession>
<comment type="caution">
    <text evidence="1">The sequence shown here is derived from an EMBL/GenBank/DDBJ whole genome shotgun (WGS) entry which is preliminary data.</text>
</comment>
<reference evidence="1 2" key="1">
    <citation type="submission" date="2016-08" db="EMBL/GenBank/DDBJ databases">
        <authorList>
            <consortium name="Lentinula edodes genome sequencing consortium"/>
            <person name="Sakamoto Y."/>
            <person name="Nakade K."/>
            <person name="Sato S."/>
            <person name="Yoshida Y."/>
            <person name="Miyazaki K."/>
            <person name="Natsume S."/>
            <person name="Konno N."/>
        </authorList>
    </citation>
    <scope>NUCLEOTIDE SEQUENCE [LARGE SCALE GENOMIC DNA]</scope>
    <source>
        <strain evidence="1 2">NBRC 111202</strain>
    </source>
</reference>
<dbReference type="AlphaFoldDB" id="A0A1Q3E6K7"/>
<proteinExistence type="predicted"/>
<gene>
    <name evidence="1" type="ORF">LENED_004456</name>
</gene>
<organism evidence="1 2">
    <name type="scientific">Lentinula edodes</name>
    <name type="common">Shiitake mushroom</name>
    <name type="synonym">Lentinus edodes</name>
    <dbReference type="NCBI Taxonomy" id="5353"/>
    <lineage>
        <taxon>Eukaryota</taxon>
        <taxon>Fungi</taxon>
        <taxon>Dikarya</taxon>
        <taxon>Basidiomycota</taxon>
        <taxon>Agaricomycotina</taxon>
        <taxon>Agaricomycetes</taxon>
        <taxon>Agaricomycetidae</taxon>
        <taxon>Agaricales</taxon>
        <taxon>Marasmiineae</taxon>
        <taxon>Omphalotaceae</taxon>
        <taxon>Lentinula</taxon>
    </lineage>
</organism>
<evidence type="ECO:0000313" key="2">
    <source>
        <dbReference type="Proteomes" id="UP000188533"/>
    </source>
</evidence>
<name>A0A1Q3E6K7_LENED</name>
<reference evidence="1 2" key="2">
    <citation type="submission" date="2017-02" db="EMBL/GenBank/DDBJ databases">
        <title>A genome survey and senescence transcriptome analysis in Lentinula edodes.</title>
        <authorList>
            <person name="Sakamoto Y."/>
            <person name="Nakade K."/>
            <person name="Sato S."/>
            <person name="Yoshida Y."/>
            <person name="Miyazaki K."/>
            <person name="Natsume S."/>
            <person name="Konno N."/>
        </authorList>
    </citation>
    <scope>NUCLEOTIDE SEQUENCE [LARGE SCALE GENOMIC DNA]</scope>
    <source>
        <strain evidence="1 2">NBRC 111202</strain>
    </source>
</reference>
<keyword evidence="2" id="KW-1185">Reference proteome</keyword>
<protein>
    <submittedName>
        <fullName evidence="1">Uncharacterized protein</fullName>
    </submittedName>
</protein>
<dbReference type="Proteomes" id="UP000188533">
    <property type="component" value="Unassembled WGS sequence"/>
</dbReference>